<dbReference type="Pfam" id="PF01844">
    <property type="entry name" value="HNH"/>
    <property type="match status" value="1"/>
</dbReference>
<dbReference type="GeneID" id="5142471"/>
<dbReference type="KEGG" id="vg:5142471"/>
<dbReference type="InterPro" id="IPR003615">
    <property type="entry name" value="HNH_nuc"/>
</dbReference>
<proteinExistence type="predicted"/>
<dbReference type="InterPro" id="IPR002711">
    <property type="entry name" value="HNH"/>
</dbReference>
<reference evidence="4 5" key="1">
    <citation type="journal article" date="2006" name="J. Gen. Plant Pathol.">
        <title>Bacteriophage OP1, lytic for Xanthomonas oryzae pv. oryzae, changes its host range by duplication and deletion of the small domain in the deduced tail fiber gene.</title>
        <authorList>
            <person name="Inoue Y."/>
            <person name="Matsuura T."/>
            <person name="Ohara T."/>
            <person name="Azegami K."/>
        </authorList>
    </citation>
    <scope>NUCLEOTIDE SEQUENCE [LARGE SCALE GENOMIC DNA]</scope>
</reference>
<dbReference type="OrthoDB" id="18247at10239"/>
<dbReference type="SMART" id="SM00507">
    <property type="entry name" value="HNHc"/>
    <property type="match status" value="1"/>
</dbReference>
<evidence type="ECO:0000259" key="3">
    <source>
        <dbReference type="SMART" id="SM00507"/>
    </source>
</evidence>
<dbReference type="Gene3D" id="1.10.30.50">
    <property type="match status" value="1"/>
</dbReference>
<dbReference type="Proteomes" id="UP000002079">
    <property type="component" value="Segment"/>
</dbReference>
<organism evidence="4 5">
    <name type="scientific">Xanthomonas phage OP1</name>
    <dbReference type="NCBI Taxonomy" id="2994040"/>
    <lineage>
        <taxon>Viruses</taxon>
        <taxon>Duplodnaviria</taxon>
        <taxon>Heunggongvirae</taxon>
        <taxon>Uroviricota</taxon>
        <taxon>Caudoviricetes</taxon>
        <taxon>Xipdecavirus</taxon>
        <taxon>Xipdecavirus OP1</taxon>
    </lineage>
</organism>
<evidence type="ECO:0000256" key="2">
    <source>
        <dbReference type="ARBA" id="ARBA00022801"/>
    </source>
</evidence>
<feature type="domain" description="HNH nuclease" evidence="3">
    <location>
        <begin position="63"/>
        <end position="118"/>
    </location>
</feature>
<dbReference type="PANTHER" id="PTHR41286">
    <property type="entry name" value="HNH NUCLEASE YAJD-RELATED"/>
    <property type="match status" value="1"/>
</dbReference>
<dbReference type="GO" id="GO:0003676">
    <property type="term" value="F:nucleic acid binding"/>
    <property type="evidence" value="ECO:0007669"/>
    <property type="project" value="InterPro"/>
</dbReference>
<name>Q2NPD2_9CAUD</name>
<dbReference type="EMBL" id="AP008979">
    <property type="protein sequence ID" value="BAE72764.1"/>
    <property type="molecule type" value="Genomic_DNA"/>
</dbReference>
<sequence>MLLLHNIQHKQTMPKNTKLKQLTYIHDLADIPTRLNRIDPGHWAGGKKMVPADLSYSSSRWRKLRSLFLKQHPLCVFCLADDRTVPATVVDHCIPHQGDSDLFWDIENLQPLCQQCHSSSKQREERSAGYY</sequence>
<dbReference type="GO" id="GO:0008270">
    <property type="term" value="F:zinc ion binding"/>
    <property type="evidence" value="ECO:0007669"/>
    <property type="project" value="InterPro"/>
</dbReference>
<dbReference type="GO" id="GO:0004519">
    <property type="term" value="F:endonuclease activity"/>
    <property type="evidence" value="ECO:0007669"/>
    <property type="project" value="UniProtKB-KW"/>
</dbReference>
<protein>
    <submittedName>
        <fullName evidence="4">HNH endonuclease family protein</fullName>
    </submittedName>
</protein>
<keyword evidence="1" id="KW-0540">Nuclease</keyword>
<keyword evidence="5" id="KW-1185">Reference proteome</keyword>
<keyword evidence="4" id="KW-0255">Endonuclease</keyword>
<reference evidence="5" key="2">
    <citation type="journal article" date="2006" name="J. Gen. Plant Pathol.">
        <title>Bacteriophage OP1, lytic for Xanthomonas oryzae pv. oryzae, changes its host range by duplication and deletion of the small domain in the deduced tail fiber gene..</title>
        <authorList>
            <person name="Inoue Y."/>
            <person name="Matsuura T."/>
            <person name="Ohara T."/>
            <person name="Azegami K."/>
        </authorList>
    </citation>
    <scope>NUCLEOTIDE SEQUENCE [LARGE SCALE GENOMIC DNA]</scope>
</reference>
<dbReference type="CDD" id="cd00085">
    <property type="entry name" value="HNHc"/>
    <property type="match status" value="1"/>
</dbReference>
<evidence type="ECO:0000313" key="5">
    <source>
        <dbReference type="Proteomes" id="UP000002079"/>
    </source>
</evidence>
<dbReference type="PANTHER" id="PTHR41286:SF1">
    <property type="entry name" value="HNH NUCLEASE YAJD-RELATED"/>
    <property type="match status" value="1"/>
</dbReference>
<keyword evidence="2" id="KW-0378">Hydrolase</keyword>
<evidence type="ECO:0000313" key="4">
    <source>
        <dbReference type="EMBL" id="BAE72764.1"/>
    </source>
</evidence>
<evidence type="ECO:0000256" key="1">
    <source>
        <dbReference type="ARBA" id="ARBA00022722"/>
    </source>
</evidence>
<accession>Q2NPD2</accession>
<dbReference type="GO" id="GO:0016787">
    <property type="term" value="F:hydrolase activity"/>
    <property type="evidence" value="ECO:0007669"/>
    <property type="project" value="UniProtKB-KW"/>
</dbReference>
<dbReference type="RefSeq" id="YP_453617.1">
    <property type="nucleotide sequence ID" value="NC_007709.1"/>
</dbReference>